<organism evidence="1 2">
    <name type="scientific">Calocera cornea HHB12733</name>
    <dbReference type="NCBI Taxonomy" id="1353952"/>
    <lineage>
        <taxon>Eukaryota</taxon>
        <taxon>Fungi</taxon>
        <taxon>Dikarya</taxon>
        <taxon>Basidiomycota</taxon>
        <taxon>Agaricomycotina</taxon>
        <taxon>Dacrymycetes</taxon>
        <taxon>Dacrymycetales</taxon>
        <taxon>Dacrymycetaceae</taxon>
        <taxon>Calocera</taxon>
    </lineage>
</organism>
<name>A0A165G2V2_9BASI</name>
<dbReference type="EMBL" id="KV423962">
    <property type="protein sequence ID" value="KZT57530.1"/>
    <property type="molecule type" value="Genomic_DNA"/>
</dbReference>
<gene>
    <name evidence="1" type="ORF">CALCODRAFT_483089</name>
</gene>
<dbReference type="InParanoid" id="A0A165G2V2"/>
<evidence type="ECO:0000313" key="1">
    <source>
        <dbReference type="EMBL" id="KZT57530.1"/>
    </source>
</evidence>
<dbReference type="AlphaFoldDB" id="A0A165G2V2"/>
<evidence type="ECO:0000313" key="2">
    <source>
        <dbReference type="Proteomes" id="UP000076842"/>
    </source>
</evidence>
<dbReference type="Proteomes" id="UP000076842">
    <property type="component" value="Unassembled WGS sequence"/>
</dbReference>
<keyword evidence="2" id="KW-1185">Reference proteome</keyword>
<protein>
    <submittedName>
        <fullName evidence="1">Uncharacterized protein</fullName>
    </submittedName>
</protein>
<proteinExistence type="predicted"/>
<sequence length="96" mass="10839">MSASTVVVGQKFSTLNDAAHAPITHLKEQELKKWITITEKVKTSTIRKVLQHHSILVSHQQAYQVKRVILGDTVQQQVEEFQKLPAYANHIHACAI</sequence>
<accession>A0A165G2V2</accession>
<reference evidence="1 2" key="1">
    <citation type="journal article" date="2016" name="Mol. Biol. Evol.">
        <title>Comparative Genomics of Early-Diverging Mushroom-Forming Fungi Provides Insights into the Origins of Lignocellulose Decay Capabilities.</title>
        <authorList>
            <person name="Nagy L.G."/>
            <person name="Riley R."/>
            <person name="Tritt A."/>
            <person name="Adam C."/>
            <person name="Daum C."/>
            <person name="Floudas D."/>
            <person name="Sun H."/>
            <person name="Yadav J.S."/>
            <person name="Pangilinan J."/>
            <person name="Larsson K.H."/>
            <person name="Matsuura K."/>
            <person name="Barry K."/>
            <person name="Labutti K."/>
            <person name="Kuo R."/>
            <person name="Ohm R.A."/>
            <person name="Bhattacharya S.S."/>
            <person name="Shirouzu T."/>
            <person name="Yoshinaga Y."/>
            <person name="Martin F.M."/>
            <person name="Grigoriev I.V."/>
            <person name="Hibbett D.S."/>
        </authorList>
    </citation>
    <scope>NUCLEOTIDE SEQUENCE [LARGE SCALE GENOMIC DNA]</scope>
    <source>
        <strain evidence="1 2">HHB12733</strain>
    </source>
</reference>